<feature type="region of interest" description="Disordered" evidence="1">
    <location>
        <begin position="87"/>
        <end position="109"/>
    </location>
</feature>
<comment type="caution">
    <text evidence="2">The sequence shown here is derived from an EMBL/GenBank/DDBJ whole genome shotgun (WGS) entry which is preliminary data.</text>
</comment>
<protein>
    <recommendedName>
        <fullName evidence="4">DUF4129 domain-containing protein</fullName>
    </recommendedName>
</protein>
<dbReference type="RefSeq" id="WP_211542710.1">
    <property type="nucleotide sequence ID" value="NZ_JAGTUK010000002.1"/>
</dbReference>
<sequence length="272" mass="29900">MDLPELLVVAFDVTMELANLLLEYLKVLAWPIAVITLALLYKRPLISVLDRLRKATGWGATLELENEARELADESAQLEIKEGLVPSSTGDETALDIRGADRGLPSDRTDTAAPVIARDEPPMEGDSLTDDLRQVADSAAATPSSPGTRQFRVFTSQRSSRWNIIAAWDTLQHTANRLGHLLGLSPNHSRNISALTAHLANQGLVSTDTADLADRLYTLRSRLRYDDLPPLAIENFVDATQSMTDILEGVIDKLQRAHSRPAHNEPTSHDVQ</sequence>
<accession>A0ABS5IMF3</accession>
<dbReference type="EMBL" id="JAGTUK010000002">
    <property type="protein sequence ID" value="MBS0024120.1"/>
    <property type="molecule type" value="Genomic_DNA"/>
</dbReference>
<evidence type="ECO:0008006" key="4">
    <source>
        <dbReference type="Google" id="ProtNLM"/>
    </source>
</evidence>
<proteinExistence type="predicted"/>
<gene>
    <name evidence="2" type="ORF">KE274_08335</name>
</gene>
<feature type="compositionally biased region" description="Basic and acidic residues" evidence="1">
    <location>
        <begin position="98"/>
        <end position="109"/>
    </location>
</feature>
<evidence type="ECO:0000313" key="3">
    <source>
        <dbReference type="Proteomes" id="UP000678243"/>
    </source>
</evidence>
<name>A0ABS5IMF3_9MICO</name>
<evidence type="ECO:0000313" key="2">
    <source>
        <dbReference type="EMBL" id="MBS0024120.1"/>
    </source>
</evidence>
<reference evidence="2 3" key="1">
    <citation type="submission" date="2021-04" db="EMBL/GenBank/DDBJ databases">
        <title>Whole genome analysis of root endophytic bacterium Microbacterium paraoxydans ku-mp colonizing RP-bio226 rice variety.</title>
        <authorList>
            <person name="Ulaganathan K."/>
            <person name="Latha B."/>
        </authorList>
    </citation>
    <scope>NUCLEOTIDE SEQUENCE [LARGE SCALE GENOMIC DNA]</scope>
    <source>
        <strain evidence="3">ku-mp</strain>
    </source>
</reference>
<keyword evidence="3" id="KW-1185">Reference proteome</keyword>
<evidence type="ECO:0000256" key="1">
    <source>
        <dbReference type="SAM" id="MobiDB-lite"/>
    </source>
</evidence>
<dbReference type="Proteomes" id="UP000678243">
    <property type="component" value="Unassembled WGS sequence"/>
</dbReference>
<organism evidence="2 3">
    <name type="scientific">Microbacterium paraoxydans</name>
    <dbReference type="NCBI Taxonomy" id="199592"/>
    <lineage>
        <taxon>Bacteria</taxon>
        <taxon>Bacillati</taxon>
        <taxon>Actinomycetota</taxon>
        <taxon>Actinomycetes</taxon>
        <taxon>Micrococcales</taxon>
        <taxon>Microbacteriaceae</taxon>
        <taxon>Microbacterium</taxon>
    </lineage>
</organism>